<sequence>MPVNSFENYPMSWKPVLLRGKQPLYLALAERLEEDIRLGKLLPGAKLPPQRELADFLDVNLSTVTRAFRLANRKGLIGGSVGSGTFVSYDALSSRPTDAQALIDLGSVMPEPGDFREILSILKKMMSEPDFGALFGYGASIARDWQREAAARRMAKAGFAADPACLLTANGAQNALAAILAGLFEPGDRIGVDPLTYPGVKNLAKMLGITLVPVEQCAGEMSEEGIAHAARAGRIRALYIMPDYQNPTTHTLSLHGRESLARAARKWDLLILEDAVHSLLNPSPLPAVASFAPERTLYIAGLSKTVLPGLRLSHIAVPPRLFPAVSEALANLNLTVSPFLLELASRVIASEQADRITAALREKTRARNRLVNRILADFRVLGAPECIFRWLLLPDGWGSESFESLAEQRGVQVYGAHRFAVGAARPVEAVRLAIGAPKDLSELEQALLTLRDLLGSRPSA</sequence>
<dbReference type="GO" id="GO:0003677">
    <property type="term" value="F:DNA binding"/>
    <property type="evidence" value="ECO:0007669"/>
    <property type="project" value="UniProtKB-KW"/>
</dbReference>
<dbReference type="InterPro" id="IPR000524">
    <property type="entry name" value="Tscrpt_reg_HTH_GntR"/>
</dbReference>
<dbReference type="CDD" id="cd00609">
    <property type="entry name" value="AAT_like"/>
    <property type="match status" value="1"/>
</dbReference>
<dbReference type="Gene3D" id="3.40.640.10">
    <property type="entry name" value="Type I PLP-dependent aspartate aminotransferase-like (Major domain)"/>
    <property type="match status" value="1"/>
</dbReference>
<dbReference type="InterPro" id="IPR015421">
    <property type="entry name" value="PyrdxlP-dep_Trfase_major"/>
</dbReference>
<name>A0A9D1ICS3_9FIRM</name>
<dbReference type="InterPro" id="IPR036388">
    <property type="entry name" value="WH-like_DNA-bd_sf"/>
</dbReference>
<evidence type="ECO:0000256" key="3">
    <source>
        <dbReference type="ARBA" id="ARBA00023015"/>
    </source>
</evidence>
<evidence type="ECO:0000256" key="1">
    <source>
        <dbReference type="ARBA" id="ARBA00005384"/>
    </source>
</evidence>
<dbReference type="CDD" id="cd07377">
    <property type="entry name" value="WHTH_GntR"/>
    <property type="match status" value="1"/>
</dbReference>
<keyword evidence="4" id="KW-0238">DNA-binding</keyword>
<dbReference type="InterPro" id="IPR004839">
    <property type="entry name" value="Aminotransferase_I/II_large"/>
</dbReference>
<reference evidence="7" key="1">
    <citation type="submission" date="2020-10" db="EMBL/GenBank/DDBJ databases">
        <authorList>
            <person name="Gilroy R."/>
        </authorList>
    </citation>
    <scope>NUCLEOTIDE SEQUENCE</scope>
    <source>
        <strain evidence="7">ChiHcec3-11533</strain>
    </source>
</reference>
<dbReference type="GO" id="GO:0008483">
    <property type="term" value="F:transaminase activity"/>
    <property type="evidence" value="ECO:0007669"/>
    <property type="project" value="UniProtKB-KW"/>
</dbReference>
<protein>
    <submittedName>
        <fullName evidence="7">PLP-dependent aminotransferase family protein</fullName>
    </submittedName>
</protein>
<dbReference type="SUPFAM" id="SSF53383">
    <property type="entry name" value="PLP-dependent transferases"/>
    <property type="match status" value="1"/>
</dbReference>
<dbReference type="Proteomes" id="UP000824072">
    <property type="component" value="Unassembled WGS sequence"/>
</dbReference>
<comment type="similarity">
    <text evidence="1">In the C-terminal section; belongs to the class-I pyridoxal-phosphate-dependent aminotransferase family.</text>
</comment>
<evidence type="ECO:0000256" key="5">
    <source>
        <dbReference type="ARBA" id="ARBA00023163"/>
    </source>
</evidence>
<comment type="caution">
    <text evidence="7">The sequence shown here is derived from an EMBL/GenBank/DDBJ whole genome shotgun (WGS) entry which is preliminary data.</text>
</comment>
<keyword evidence="3" id="KW-0805">Transcription regulation</keyword>
<dbReference type="Gene3D" id="1.10.10.10">
    <property type="entry name" value="Winged helix-like DNA-binding domain superfamily/Winged helix DNA-binding domain"/>
    <property type="match status" value="1"/>
</dbReference>
<dbReference type="PANTHER" id="PTHR46577:SF1">
    <property type="entry name" value="HTH-TYPE TRANSCRIPTIONAL REGULATORY PROTEIN GABR"/>
    <property type="match status" value="1"/>
</dbReference>
<dbReference type="GO" id="GO:0003700">
    <property type="term" value="F:DNA-binding transcription factor activity"/>
    <property type="evidence" value="ECO:0007669"/>
    <property type="project" value="InterPro"/>
</dbReference>
<dbReference type="Pfam" id="PF00155">
    <property type="entry name" value="Aminotran_1_2"/>
    <property type="match status" value="1"/>
</dbReference>
<dbReference type="InterPro" id="IPR051446">
    <property type="entry name" value="HTH_trans_reg/aminotransferase"/>
</dbReference>
<dbReference type="SUPFAM" id="SSF46785">
    <property type="entry name" value="Winged helix' DNA-binding domain"/>
    <property type="match status" value="1"/>
</dbReference>
<dbReference type="InterPro" id="IPR015424">
    <property type="entry name" value="PyrdxlP-dep_Trfase"/>
</dbReference>
<feature type="domain" description="HTH gntR-type" evidence="6">
    <location>
        <begin position="22"/>
        <end position="90"/>
    </location>
</feature>
<evidence type="ECO:0000313" key="7">
    <source>
        <dbReference type="EMBL" id="HIU33634.1"/>
    </source>
</evidence>
<keyword evidence="5" id="KW-0804">Transcription</keyword>
<dbReference type="InterPro" id="IPR036390">
    <property type="entry name" value="WH_DNA-bd_sf"/>
</dbReference>
<accession>A0A9D1ICS3</accession>
<gene>
    <name evidence="7" type="ORF">IAB02_03640</name>
</gene>
<reference evidence="7" key="2">
    <citation type="journal article" date="2021" name="PeerJ">
        <title>Extensive microbial diversity within the chicken gut microbiome revealed by metagenomics and culture.</title>
        <authorList>
            <person name="Gilroy R."/>
            <person name="Ravi A."/>
            <person name="Getino M."/>
            <person name="Pursley I."/>
            <person name="Horton D.L."/>
            <person name="Alikhan N.F."/>
            <person name="Baker D."/>
            <person name="Gharbi K."/>
            <person name="Hall N."/>
            <person name="Watson M."/>
            <person name="Adriaenssens E.M."/>
            <person name="Foster-Nyarko E."/>
            <person name="Jarju S."/>
            <person name="Secka A."/>
            <person name="Antonio M."/>
            <person name="Oren A."/>
            <person name="Chaudhuri R.R."/>
            <person name="La Ragione R."/>
            <person name="Hildebrand F."/>
            <person name="Pallen M.J."/>
        </authorList>
    </citation>
    <scope>NUCLEOTIDE SEQUENCE</scope>
    <source>
        <strain evidence="7">ChiHcec3-11533</strain>
    </source>
</reference>
<dbReference type="AlphaFoldDB" id="A0A9D1ICS3"/>
<evidence type="ECO:0000313" key="8">
    <source>
        <dbReference type="Proteomes" id="UP000824072"/>
    </source>
</evidence>
<dbReference type="GO" id="GO:0030170">
    <property type="term" value="F:pyridoxal phosphate binding"/>
    <property type="evidence" value="ECO:0007669"/>
    <property type="project" value="InterPro"/>
</dbReference>
<keyword evidence="2" id="KW-0663">Pyridoxal phosphate</keyword>
<proteinExistence type="inferred from homology"/>
<evidence type="ECO:0000259" key="6">
    <source>
        <dbReference type="PROSITE" id="PS50949"/>
    </source>
</evidence>
<evidence type="ECO:0000256" key="2">
    <source>
        <dbReference type="ARBA" id="ARBA00022898"/>
    </source>
</evidence>
<dbReference type="EMBL" id="DVMU01000081">
    <property type="protein sequence ID" value="HIU33634.1"/>
    <property type="molecule type" value="Genomic_DNA"/>
</dbReference>
<dbReference type="SMART" id="SM00345">
    <property type="entry name" value="HTH_GNTR"/>
    <property type="match status" value="1"/>
</dbReference>
<dbReference type="Pfam" id="PF00392">
    <property type="entry name" value="GntR"/>
    <property type="match status" value="1"/>
</dbReference>
<keyword evidence="7" id="KW-0808">Transferase</keyword>
<keyword evidence="7" id="KW-0032">Aminotransferase</keyword>
<organism evidence="7 8">
    <name type="scientific">Candidatus Pullichristensenella excrementigallinarum</name>
    <dbReference type="NCBI Taxonomy" id="2840907"/>
    <lineage>
        <taxon>Bacteria</taxon>
        <taxon>Bacillati</taxon>
        <taxon>Bacillota</taxon>
        <taxon>Clostridia</taxon>
        <taxon>Candidatus Pullichristensenella</taxon>
    </lineage>
</organism>
<dbReference type="PANTHER" id="PTHR46577">
    <property type="entry name" value="HTH-TYPE TRANSCRIPTIONAL REGULATORY PROTEIN GABR"/>
    <property type="match status" value="1"/>
</dbReference>
<dbReference type="PROSITE" id="PS50949">
    <property type="entry name" value="HTH_GNTR"/>
    <property type="match status" value="1"/>
</dbReference>
<evidence type="ECO:0000256" key="4">
    <source>
        <dbReference type="ARBA" id="ARBA00023125"/>
    </source>
</evidence>